<reference evidence="2" key="1">
    <citation type="submission" date="2022-10" db="EMBL/GenBank/DDBJ databases">
        <title>Culturing micro-colonial fungi from biological soil crusts in the Mojave desert and describing Neophaeococcomyces mojavensis, and introducing the new genera and species Taxawa tesnikishii.</title>
        <authorList>
            <person name="Kurbessoian T."/>
            <person name="Stajich J.E."/>
        </authorList>
    </citation>
    <scope>NUCLEOTIDE SEQUENCE</scope>
    <source>
        <strain evidence="2">TK_41</strain>
    </source>
</reference>
<proteinExistence type="predicted"/>
<gene>
    <name evidence="2" type="ORF">H2200_007521</name>
</gene>
<dbReference type="EMBL" id="JAPDRK010000010">
    <property type="protein sequence ID" value="KAJ9608533.1"/>
    <property type="molecule type" value="Genomic_DNA"/>
</dbReference>
<accession>A0AA39CHR1</accession>
<protein>
    <recommendedName>
        <fullName evidence="1">FAD/NAD(P)-binding domain-containing protein</fullName>
    </recommendedName>
</protein>
<dbReference type="PANTHER" id="PTHR38688">
    <property type="entry name" value="PYR_REDOX_2 DOMAIN-CONTAINING PROTEIN"/>
    <property type="match status" value="1"/>
</dbReference>
<comment type="caution">
    <text evidence="2">The sequence shown here is derived from an EMBL/GenBank/DDBJ whole genome shotgun (WGS) entry which is preliminary data.</text>
</comment>
<dbReference type="SUPFAM" id="SSF51905">
    <property type="entry name" value="FAD/NAD(P)-binding domain"/>
    <property type="match status" value="1"/>
</dbReference>
<dbReference type="GO" id="GO:0016491">
    <property type="term" value="F:oxidoreductase activity"/>
    <property type="evidence" value="ECO:0007669"/>
    <property type="project" value="InterPro"/>
</dbReference>
<dbReference type="Gene3D" id="3.50.50.60">
    <property type="entry name" value="FAD/NAD(P)-binding domain"/>
    <property type="match status" value="1"/>
</dbReference>
<organism evidence="2 3">
    <name type="scientific">Cladophialophora chaetospira</name>
    <dbReference type="NCBI Taxonomy" id="386627"/>
    <lineage>
        <taxon>Eukaryota</taxon>
        <taxon>Fungi</taxon>
        <taxon>Dikarya</taxon>
        <taxon>Ascomycota</taxon>
        <taxon>Pezizomycotina</taxon>
        <taxon>Eurotiomycetes</taxon>
        <taxon>Chaetothyriomycetidae</taxon>
        <taxon>Chaetothyriales</taxon>
        <taxon>Herpotrichiellaceae</taxon>
        <taxon>Cladophialophora</taxon>
    </lineage>
</organism>
<feature type="domain" description="FAD/NAD(P)-binding" evidence="1">
    <location>
        <begin position="11"/>
        <end position="351"/>
    </location>
</feature>
<dbReference type="InterPro" id="IPR053275">
    <property type="entry name" value="Agnestin_monoxygenase"/>
</dbReference>
<evidence type="ECO:0000313" key="3">
    <source>
        <dbReference type="Proteomes" id="UP001172673"/>
    </source>
</evidence>
<keyword evidence="3" id="KW-1185">Reference proteome</keyword>
<dbReference type="Pfam" id="PF07992">
    <property type="entry name" value="Pyr_redox_2"/>
    <property type="match status" value="1"/>
</dbReference>
<dbReference type="Proteomes" id="UP001172673">
    <property type="component" value="Unassembled WGS sequence"/>
</dbReference>
<dbReference type="AlphaFoldDB" id="A0AA39CHR1"/>
<sequence length="392" mass="42808">MAATSQRFGAAVVGAGPAGIAVVGNLLARGVRDVLWVDPVFSAGRLHKKYREVPSNTKVSLFVQFAEAVKPFEDIISNTPSPHAVDHLESLDQDRGCRLSAAADMCRMLTEGLVKRSVTQAVGRVRTAGWKRSAWSIDVDGQDEKQAASSQTADLLVLCNGSHPKSIPLPDSCKHITNIHLDTALAPSILRNSIRQDQLATIAVIGTSHSAVLALLNLYTLAKSSHPNLHIKWFARSKLLYAVPKDGWILYDNTGLKGEAAVWAKEHLEDDKLKTNAVVPYIEKVELGANESFTESARLQECSHIVQAIGYSRNPLPELLMNGQPLRLKHNPYSGGYEDQNGKKVPSLYGAGIAWPETVKDPYGNVESAVGLFKFMRFAKRAVPEWMEIAAL</sequence>
<dbReference type="InterPro" id="IPR023753">
    <property type="entry name" value="FAD/NAD-binding_dom"/>
</dbReference>
<evidence type="ECO:0000259" key="1">
    <source>
        <dbReference type="Pfam" id="PF07992"/>
    </source>
</evidence>
<name>A0AA39CHR1_9EURO</name>
<dbReference type="InterPro" id="IPR036188">
    <property type="entry name" value="FAD/NAD-bd_sf"/>
</dbReference>
<evidence type="ECO:0000313" key="2">
    <source>
        <dbReference type="EMBL" id="KAJ9608533.1"/>
    </source>
</evidence>
<dbReference type="PANTHER" id="PTHR38688:SF1">
    <property type="entry name" value="FAD_NAD(P)-BINDING DOMAIN-CONTAINING PROTEIN"/>
    <property type="match status" value="1"/>
</dbReference>